<reference evidence="2" key="1">
    <citation type="journal article" date="2019" name="Int. J. Syst. Evol. Microbiol.">
        <title>The Global Catalogue of Microorganisms (GCM) 10K type strain sequencing project: providing services to taxonomists for standard genome sequencing and annotation.</title>
        <authorList>
            <consortium name="The Broad Institute Genomics Platform"/>
            <consortium name="The Broad Institute Genome Sequencing Center for Infectious Disease"/>
            <person name="Wu L."/>
            <person name="Ma J."/>
        </authorList>
    </citation>
    <scope>NUCLEOTIDE SEQUENCE [LARGE SCALE GENOMIC DNA]</scope>
    <source>
        <strain evidence="2">JCM 15442</strain>
    </source>
</reference>
<comment type="caution">
    <text evidence="1">The sequence shown here is derived from an EMBL/GenBank/DDBJ whole genome shotgun (WGS) entry which is preliminary data.</text>
</comment>
<dbReference type="EMBL" id="BMOL01000010">
    <property type="protein sequence ID" value="GGL84850.1"/>
    <property type="molecule type" value="Genomic_DNA"/>
</dbReference>
<dbReference type="Proteomes" id="UP000639973">
    <property type="component" value="Unassembled WGS sequence"/>
</dbReference>
<evidence type="ECO:0000313" key="2">
    <source>
        <dbReference type="Proteomes" id="UP000639973"/>
    </source>
</evidence>
<keyword evidence="2" id="KW-1185">Reference proteome</keyword>
<proteinExistence type="predicted"/>
<gene>
    <name evidence="1" type="ORF">GCM10010840_23440</name>
</gene>
<name>A0ABQ2GC45_9DEIO</name>
<sequence>MTGVQPDRVRLVAHNVFLDTGDDVTVESELRFHSRQEITRTLERAGFTLEQGGGDWQRHTITLASHVMVFVTRA</sequence>
<protein>
    <submittedName>
        <fullName evidence="1">Uncharacterized protein</fullName>
    </submittedName>
</protein>
<evidence type="ECO:0000313" key="1">
    <source>
        <dbReference type="EMBL" id="GGL84850.1"/>
    </source>
</evidence>
<accession>A0ABQ2GC45</accession>
<organism evidence="1 2">
    <name type="scientific">Deinococcus aerolatus</name>
    <dbReference type="NCBI Taxonomy" id="522487"/>
    <lineage>
        <taxon>Bacteria</taxon>
        <taxon>Thermotogati</taxon>
        <taxon>Deinococcota</taxon>
        <taxon>Deinococci</taxon>
        <taxon>Deinococcales</taxon>
        <taxon>Deinococcaceae</taxon>
        <taxon>Deinococcus</taxon>
    </lineage>
</organism>
<dbReference type="RefSeq" id="WP_188972133.1">
    <property type="nucleotide sequence ID" value="NZ_BMOL01000010.1"/>
</dbReference>